<feature type="region of interest" description="Disordered" evidence="1">
    <location>
        <begin position="102"/>
        <end position="144"/>
    </location>
</feature>
<organism evidence="2">
    <name type="scientific">Arundo donax</name>
    <name type="common">Giant reed</name>
    <name type="synonym">Donax arundinaceus</name>
    <dbReference type="NCBI Taxonomy" id="35708"/>
    <lineage>
        <taxon>Eukaryota</taxon>
        <taxon>Viridiplantae</taxon>
        <taxon>Streptophyta</taxon>
        <taxon>Embryophyta</taxon>
        <taxon>Tracheophyta</taxon>
        <taxon>Spermatophyta</taxon>
        <taxon>Magnoliopsida</taxon>
        <taxon>Liliopsida</taxon>
        <taxon>Poales</taxon>
        <taxon>Poaceae</taxon>
        <taxon>PACMAD clade</taxon>
        <taxon>Arundinoideae</taxon>
        <taxon>Arundineae</taxon>
        <taxon>Arundo</taxon>
    </lineage>
</organism>
<proteinExistence type="predicted"/>
<feature type="compositionally biased region" description="Pro residues" evidence="1">
    <location>
        <begin position="133"/>
        <end position="143"/>
    </location>
</feature>
<evidence type="ECO:0000256" key="1">
    <source>
        <dbReference type="SAM" id="MobiDB-lite"/>
    </source>
</evidence>
<dbReference type="EMBL" id="GBRH01280137">
    <property type="protein sequence ID" value="JAD17758.1"/>
    <property type="molecule type" value="Transcribed_RNA"/>
</dbReference>
<protein>
    <submittedName>
        <fullName evidence="2">Uncharacterized protein</fullName>
    </submittedName>
</protein>
<name>A0A0A9TZT9_ARUDO</name>
<accession>A0A0A9TZT9</accession>
<reference evidence="2" key="1">
    <citation type="submission" date="2014-09" db="EMBL/GenBank/DDBJ databases">
        <authorList>
            <person name="Magalhaes I.L.F."/>
            <person name="Oliveira U."/>
            <person name="Santos F.R."/>
            <person name="Vidigal T.H.D.A."/>
            <person name="Brescovit A.D."/>
            <person name="Santos A.J."/>
        </authorList>
    </citation>
    <scope>NUCLEOTIDE SEQUENCE</scope>
    <source>
        <tissue evidence="2">Shoot tissue taken approximately 20 cm above the soil surface</tissue>
    </source>
</reference>
<evidence type="ECO:0000313" key="2">
    <source>
        <dbReference type="EMBL" id="JAD17758.1"/>
    </source>
</evidence>
<sequence>MVPTGGTGWTTPLPERCLHPTSQRLSAAFHCDLDLGKLLFPRPPPSLVGQILVHLLVSGLRYLLPLRLLLHCGSHRVPVSLSAKPPLPQHCLHLTSQHLSAASPLRSRRAPVPPAAPFSRRPDPCASPRLRPSLPPPPPPPLPLRSSLPTRVFIDERHLAMACMPASLQLGVAQCLGNLMVADCTMCLALALTLALCSCSYARPLPS</sequence>
<dbReference type="AlphaFoldDB" id="A0A0A9TZT9"/>
<reference evidence="2" key="2">
    <citation type="journal article" date="2015" name="Data Brief">
        <title>Shoot transcriptome of the giant reed, Arundo donax.</title>
        <authorList>
            <person name="Barrero R.A."/>
            <person name="Guerrero F.D."/>
            <person name="Moolhuijzen P."/>
            <person name="Goolsby J.A."/>
            <person name="Tidwell J."/>
            <person name="Bellgard S.E."/>
            <person name="Bellgard M.I."/>
        </authorList>
    </citation>
    <scope>NUCLEOTIDE SEQUENCE</scope>
    <source>
        <tissue evidence="2">Shoot tissue taken approximately 20 cm above the soil surface</tissue>
    </source>
</reference>